<dbReference type="GO" id="GO:0006397">
    <property type="term" value="P:mRNA processing"/>
    <property type="evidence" value="ECO:0007669"/>
    <property type="project" value="UniProtKB-KW"/>
</dbReference>
<evidence type="ECO:0000259" key="11">
    <source>
        <dbReference type="PROSITE" id="PS51061"/>
    </source>
</evidence>
<keyword evidence="8" id="KW-0539">Nucleus</keyword>
<evidence type="ECO:0000256" key="7">
    <source>
        <dbReference type="ARBA" id="ARBA00023187"/>
    </source>
</evidence>
<evidence type="ECO:0000256" key="5">
    <source>
        <dbReference type="ARBA" id="ARBA00022490"/>
    </source>
</evidence>
<dbReference type="GO" id="GO:0005634">
    <property type="term" value="C:nucleus"/>
    <property type="evidence" value="ECO:0007669"/>
    <property type="project" value="UniProtKB-SubCell"/>
</dbReference>
<dbReference type="InterPro" id="IPR036867">
    <property type="entry name" value="R3H_dom_sf"/>
</dbReference>
<keyword evidence="7" id="KW-0508">mRNA splicing</keyword>
<comment type="subcellular location">
    <subcellularLocation>
        <location evidence="2">Cytoplasm</location>
    </subcellularLocation>
    <subcellularLocation>
        <location evidence="1">Nucleus</location>
    </subcellularLocation>
</comment>
<dbReference type="PROSITE" id="PS51061">
    <property type="entry name" value="R3H"/>
    <property type="match status" value="1"/>
</dbReference>
<dbReference type="Pfam" id="PF01585">
    <property type="entry name" value="G-patch"/>
    <property type="match status" value="1"/>
</dbReference>
<dbReference type="Proteomes" id="UP001175000">
    <property type="component" value="Unassembled WGS sequence"/>
</dbReference>
<feature type="region of interest" description="Disordered" evidence="9">
    <location>
        <begin position="548"/>
        <end position="567"/>
    </location>
</feature>
<dbReference type="GO" id="GO:0005737">
    <property type="term" value="C:cytoplasm"/>
    <property type="evidence" value="ECO:0007669"/>
    <property type="project" value="UniProtKB-SubCell"/>
</dbReference>
<feature type="region of interest" description="Disordered" evidence="9">
    <location>
        <begin position="43"/>
        <end position="68"/>
    </location>
</feature>
<dbReference type="GO" id="GO:0008380">
    <property type="term" value="P:RNA splicing"/>
    <property type="evidence" value="ECO:0007669"/>
    <property type="project" value="UniProtKB-KW"/>
</dbReference>
<evidence type="ECO:0000256" key="2">
    <source>
        <dbReference type="ARBA" id="ARBA00004496"/>
    </source>
</evidence>
<evidence type="ECO:0000256" key="6">
    <source>
        <dbReference type="ARBA" id="ARBA00022664"/>
    </source>
</evidence>
<evidence type="ECO:0000313" key="12">
    <source>
        <dbReference type="EMBL" id="KAK0611102.1"/>
    </source>
</evidence>
<dbReference type="Pfam" id="PF01424">
    <property type="entry name" value="R3H"/>
    <property type="match status" value="1"/>
</dbReference>
<dbReference type="GO" id="GO:0003676">
    <property type="term" value="F:nucleic acid binding"/>
    <property type="evidence" value="ECO:0007669"/>
    <property type="project" value="UniProtKB-UniRule"/>
</dbReference>
<dbReference type="Gene3D" id="3.30.1370.50">
    <property type="entry name" value="R3H-like domain"/>
    <property type="match status" value="1"/>
</dbReference>
<protein>
    <recommendedName>
        <fullName evidence="4">Protein SQS1</fullName>
    </recommendedName>
</protein>
<feature type="compositionally biased region" description="Basic residues" evidence="9">
    <location>
        <begin position="183"/>
        <end position="192"/>
    </location>
</feature>
<feature type="domain" description="G-patch" evidence="10">
    <location>
        <begin position="588"/>
        <end position="631"/>
    </location>
</feature>
<dbReference type="EMBL" id="JAULSU010000007">
    <property type="protein sequence ID" value="KAK0611102.1"/>
    <property type="molecule type" value="Genomic_DNA"/>
</dbReference>
<feature type="compositionally biased region" description="Polar residues" evidence="9">
    <location>
        <begin position="221"/>
        <end position="230"/>
    </location>
</feature>
<name>A0AA39TSC4_9PEZI</name>
<keyword evidence="5" id="KW-0963">Cytoplasm</keyword>
<feature type="domain" description="R3H" evidence="11">
    <location>
        <begin position="454"/>
        <end position="516"/>
    </location>
</feature>
<dbReference type="AlphaFoldDB" id="A0AA39TSC4"/>
<dbReference type="SMART" id="SM00393">
    <property type="entry name" value="R3H"/>
    <property type="match status" value="1"/>
</dbReference>
<dbReference type="PROSITE" id="PS50174">
    <property type="entry name" value="G_PATCH"/>
    <property type="match status" value="1"/>
</dbReference>
<feature type="region of interest" description="Disordered" evidence="9">
    <location>
        <begin position="278"/>
        <end position="315"/>
    </location>
</feature>
<evidence type="ECO:0000256" key="3">
    <source>
        <dbReference type="ARBA" id="ARBA00010306"/>
    </source>
</evidence>
<feature type="region of interest" description="Disordered" evidence="9">
    <location>
        <begin position="133"/>
        <end position="243"/>
    </location>
</feature>
<dbReference type="InterPro" id="IPR001374">
    <property type="entry name" value="R3H_dom"/>
</dbReference>
<comment type="similarity">
    <text evidence="3">Belongs to the SQS1 family.</text>
</comment>
<evidence type="ECO:0000256" key="1">
    <source>
        <dbReference type="ARBA" id="ARBA00004123"/>
    </source>
</evidence>
<dbReference type="InterPro" id="IPR034082">
    <property type="entry name" value="R3H_G-patch"/>
</dbReference>
<feature type="compositionally biased region" description="Polar residues" evidence="9">
    <location>
        <begin position="341"/>
        <end position="353"/>
    </location>
</feature>
<proteinExistence type="inferred from homology"/>
<organism evidence="12 13">
    <name type="scientific">Immersiella caudata</name>
    <dbReference type="NCBI Taxonomy" id="314043"/>
    <lineage>
        <taxon>Eukaryota</taxon>
        <taxon>Fungi</taxon>
        <taxon>Dikarya</taxon>
        <taxon>Ascomycota</taxon>
        <taxon>Pezizomycotina</taxon>
        <taxon>Sordariomycetes</taxon>
        <taxon>Sordariomycetidae</taxon>
        <taxon>Sordariales</taxon>
        <taxon>Lasiosphaeriaceae</taxon>
        <taxon>Immersiella</taxon>
    </lineage>
</organism>
<dbReference type="PANTHER" id="PTHR14195">
    <property type="entry name" value="G PATCH DOMAIN CONTAINING PROTEIN 2"/>
    <property type="match status" value="1"/>
</dbReference>
<gene>
    <name evidence="12" type="ORF">B0T14DRAFT_500265</name>
</gene>
<feature type="compositionally biased region" description="Acidic residues" evidence="9">
    <location>
        <begin position="301"/>
        <end position="311"/>
    </location>
</feature>
<dbReference type="InterPro" id="IPR000467">
    <property type="entry name" value="G_patch_dom"/>
</dbReference>
<sequence length="631" mass="69115">MRDEARNTASHEPLWAQTTKLRLKPVLFVSAGFVDPLKDIKPLDLESESKSPDGIVSNAQDSEEDVRGPKVIEAAQAQVTVAVHSSTTLQVGTLAHDKLKAEFFMPAELAEEPANPSAKQDETANSSTLFFIDLQGDKTKRPSELAKPEIPEHQPRPGDSDSSEDVILFRGRTVKSQTSLPSSKRHRDHGRKHEVSVPASPERTAPPTQLRCVPKQHSKPRQTQTKSSAPHPQVTEESGDVDDEDAILADYIANMANDSDDDLLTSQLRALGERELGGDHGALEISSGSEASEAEGVGDGQEAEDVELGEDGDIKMDDETLARLLARQELLDIDSDEFPDSSGSCNGHGQSSKAYRPRNRHANTDSVLDAFGDLDLASWAPPPEMLGQRKGKRRKQAPAFNVSDSELESALWKAWERDRERKKNRKMEREALRATGLLSKKANPDDLRVKYQEGMKLDDMKYELLIFLTGTAETIQFPPMDKQARKTLHELAGKFKIKSQSTGSGDQRRPVLYRTKRTARYSEDRFDDAEAHVNEAAARIGRKYFPRLDTKGKGQTRGGGGGAGRGGFGAVRYRDGEIAGASVPELGQENKGRAMLEKMGWAKGMGLGSLDNKGILEPVVQVVKTSKAGLG</sequence>
<evidence type="ECO:0000313" key="13">
    <source>
        <dbReference type="Proteomes" id="UP001175000"/>
    </source>
</evidence>
<evidence type="ECO:0000256" key="8">
    <source>
        <dbReference type="ARBA" id="ARBA00023242"/>
    </source>
</evidence>
<keyword evidence="6" id="KW-0507">mRNA processing</keyword>
<evidence type="ECO:0000256" key="9">
    <source>
        <dbReference type="SAM" id="MobiDB-lite"/>
    </source>
</evidence>
<evidence type="ECO:0000259" key="10">
    <source>
        <dbReference type="PROSITE" id="PS50174"/>
    </source>
</evidence>
<keyword evidence="13" id="KW-1185">Reference proteome</keyword>
<feature type="compositionally biased region" description="Low complexity" evidence="9">
    <location>
        <begin position="283"/>
        <end position="295"/>
    </location>
</feature>
<comment type="caution">
    <text evidence="12">The sequence shown here is derived from an EMBL/GenBank/DDBJ whole genome shotgun (WGS) entry which is preliminary data.</text>
</comment>
<feature type="region of interest" description="Disordered" evidence="9">
    <location>
        <begin position="335"/>
        <end position="360"/>
    </location>
</feature>
<dbReference type="CDD" id="cd02646">
    <property type="entry name" value="R3H_G-patch"/>
    <property type="match status" value="1"/>
</dbReference>
<dbReference type="SUPFAM" id="SSF82708">
    <property type="entry name" value="R3H domain"/>
    <property type="match status" value="1"/>
</dbReference>
<reference evidence="12" key="1">
    <citation type="submission" date="2023-06" db="EMBL/GenBank/DDBJ databases">
        <title>Genome-scale phylogeny and comparative genomics of the fungal order Sordariales.</title>
        <authorList>
            <consortium name="Lawrence Berkeley National Laboratory"/>
            <person name="Hensen N."/>
            <person name="Bonometti L."/>
            <person name="Westerberg I."/>
            <person name="Brannstrom I.O."/>
            <person name="Guillou S."/>
            <person name="Cros-Aarteil S."/>
            <person name="Calhoun S."/>
            <person name="Haridas S."/>
            <person name="Kuo A."/>
            <person name="Mondo S."/>
            <person name="Pangilinan J."/>
            <person name="Riley R."/>
            <person name="Labutti K."/>
            <person name="Andreopoulos B."/>
            <person name="Lipzen A."/>
            <person name="Chen C."/>
            <person name="Yanf M."/>
            <person name="Daum C."/>
            <person name="Ng V."/>
            <person name="Clum A."/>
            <person name="Steindorff A."/>
            <person name="Ohm R."/>
            <person name="Martin F."/>
            <person name="Silar P."/>
            <person name="Natvig D."/>
            <person name="Lalanne C."/>
            <person name="Gautier V."/>
            <person name="Ament-Velasquez S.L."/>
            <person name="Kruys A."/>
            <person name="Hutchinson M.I."/>
            <person name="Powell A.J."/>
            <person name="Barry K."/>
            <person name="Miller A.N."/>
            <person name="Grigoriev I.V."/>
            <person name="Debuchy R."/>
            <person name="Gladieux P."/>
            <person name="Thoren M.H."/>
            <person name="Johannesson H."/>
        </authorList>
    </citation>
    <scope>NUCLEOTIDE SEQUENCE</scope>
    <source>
        <strain evidence="12">CBS 606.72</strain>
    </source>
</reference>
<accession>A0AA39TSC4</accession>
<dbReference type="InterPro" id="IPR051189">
    <property type="entry name" value="Splicing_assoc_domain"/>
</dbReference>
<feature type="region of interest" description="Disordered" evidence="9">
    <location>
        <begin position="379"/>
        <end position="400"/>
    </location>
</feature>
<feature type="compositionally biased region" description="Basic and acidic residues" evidence="9">
    <location>
        <begin position="135"/>
        <end position="159"/>
    </location>
</feature>
<dbReference type="SMART" id="SM00443">
    <property type="entry name" value="G_patch"/>
    <property type="match status" value="1"/>
</dbReference>
<feature type="compositionally biased region" description="Gly residues" evidence="9">
    <location>
        <begin position="555"/>
        <end position="567"/>
    </location>
</feature>
<evidence type="ECO:0000256" key="4">
    <source>
        <dbReference type="ARBA" id="ARBA00018964"/>
    </source>
</evidence>